<dbReference type="Proteomes" id="UP001497680">
    <property type="component" value="Unassembled WGS sequence"/>
</dbReference>
<evidence type="ECO:0000313" key="1">
    <source>
        <dbReference type="EMBL" id="KAI6086268.1"/>
    </source>
</evidence>
<comment type="caution">
    <text evidence="1">The sequence shown here is derived from an EMBL/GenBank/DDBJ whole genome shotgun (WGS) entry which is preliminary data.</text>
</comment>
<name>A0ACC0D0U0_9PEZI</name>
<keyword evidence="1" id="KW-0645">Protease</keyword>
<proteinExistence type="predicted"/>
<dbReference type="EMBL" id="MU394317">
    <property type="protein sequence ID" value="KAI6086268.1"/>
    <property type="molecule type" value="Genomic_DNA"/>
</dbReference>
<reference evidence="1 2" key="1">
    <citation type="journal article" date="2022" name="New Phytol.">
        <title>Ecological generalism drives hyperdiversity of secondary metabolite gene clusters in xylarialean endophytes.</title>
        <authorList>
            <person name="Franco M.E.E."/>
            <person name="Wisecaver J.H."/>
            <person name="Arnold A.E."/>
            <person name="Ju Y.M."/>
            <person name="Slot J.C."/>
            <person name="Ahrendt S."/>
            <person name="Moore L.P."/>
            <person name="Eastman K.E."/>
            <person name="Scott K."/>
            <person name="Konkel Z."/>
            <person name="Mondo S.J."/>
            <person name="Kuo A."/>
            <person name="Hayes R.D."/>
            <person name="Haridas S."/>
            <person name="Andreopoulos B."/>
            <person name="Riley R."/>
            <person name="LaButti K."/>
            <person name="Pangilinan J."/>
            <person name="Lipzen A."/>
            <person name="Amirebrahimi M."/>
            <person name="Yan J."/>
            <person name="Adam C."/>
            <person name="Keymanesh K."/>
            <person name="Ng V."/>
            <person name="Louie K."/>
            <person name="Northen T."/>
            <person name="Drula E."/>
            <person name="Henrissat B."/>
            <person name="Hsieh H.M."/>
            <person name="Youens-Clark K."/>
            <person name="Lutzoni F."/>
            <person name="Miadlikowska J."/>
            <person name="Eastwood D.C."/>
            <person name="Hamelin R.C."/>
            <person name="Grigoriev I.V."/>
            <person name="U'Ren J.M."/>
        </authorList>
    </citation>
    <scope>NUCLEOTIDE SEQUENCE [LARGE SCALE GENOMIC DNA]</scope>
    <source>
        <strain evidence="1 2">ER1909</strain>
    </source>
</reference>
<keyword evidence="1" id="KW-0378">Hydrolase</keyword>
<keyword evidence="2" id="KW-1185">Reference proteome</keyword>
<evidence type="ECO:0000313" key="2">
    <source>
        <dbReference type="Proteomes" id="UP001497680"/>
    </source>
</evidence>
<gene>
    <name evidence="1" type="ORF">F4821DRAFT_238852</name>
</gene>
<accession>A0ACC0D0U0</accession>
<organism evidence="1 2">
    <name type="scientific">Hypoxylon rubiginosum</name>
    <dbReference type="NCBI Taxonomy" id="110542"/>
    <lineage>
        <taxon>Eukaryota</taxon>
        <taxon>Fungi</taxon>
        <taxon>Dikarya</taxon>
        <taxon>Ascomycota</taxon>
        <taxon>Pezizomycotina</taxon>
        <taxon>Sordariomycetes</taxon>
        <taxon>Xylariomycetidae</taxon>
        <taxon>Xylariales</taxon>
        <taxon>Hypoxylaceae</taxon>
        <taxon>Hypoxylon</taxon>
    </lineage>
</organism>
<protein>
    <submittedName>
        <fullName evidence="1">Protease prsW family-domain-containing protein</fullName>
    </submittedName>
</protein>
<sequence>METKAPQAEGHAGRLQFSRSARILVWVVLPAFSIGVGVASPLTAVLSLFILAPTFHLVRCDRRRPQRVDPETFVWTYVLTGTVGTAAVLIVQSLLAYLLALIFFQGATAQLLQEIQRGENEVASLDAEALAARSQMSRQWQYWAFMLTFAFCAASIPEELLKYAGLMYARRRGRVAHEHSYVTLGAAAALGFSTVENIGFAYAAAAQNQGYGELLLTAFERVVVGTPMHVMGGVLIGIAAARRDFRGEDVSLAEILRVPVLVHGVWDFSLFAVSALDGNVGWVHPRGTSLLIVLCIAIAAQGTLFLVVRKRYASWKTQEVSDSTSLKTT</sequence>